<dbReference type="Proteomes" id="UP000292781">
    <property type="component" value="Unassembled WGS sequence"/>
</dbReference>
<proteinExistence type="inferred from homology"/>
<evidence type="ECO:0000256" key="1">
    <source>
        <dbReference type="RuleBase" id="RU003860"/>
    </source>
</evidence>
<evidence type="ECO:0000313" key="3">
    <source>
        <dbReference type="Proteomes" id="UP000292781"/>
    </source>
</evidence>
<dbReference type="SUPFAM" id="SSF82657">
    <property type="entry name" value="BolA-like"/>
    <property type="match status" value="1"/>
</dbReference>
<dbReference type="RefSeq" id="WP_131306565.1">
    <property type="nucleotide sequence ID" value="NZ_SJFN01000004.1"/>
</dbReference>
<dbReference type="Gene3D" id="3.30.300.90">
    <property type="entry name" value="BolA-like"/>
    <property type="match status" value="1"/>
</dbReference>
<sequence length="86" mass="9492">MTYRQRMIDKLTAAFAPTLLEVEDESARHHGHGGALPEGETHFAIRIVAPAFQGVSRLARHRMIHEVVAAELAERVHALSIEADPS</sequence>
<dbReference type="EMBL" id="SJFN01000004">
    <property type="protein sequence ID" value="TBW40415.1"/>
    <property type="molecule type" value="Genomic_DNA"/>
</dbReference>
<protein>
    <submittedName>
        <fullName evidence="2">BolA family transcriptional regulator</fullName>
    </submittedName>
</protein>
<dbReference type="GO" id="GO:0016226">
    <property type="term" value="P:iron-sulfur cluster assembly"/>
    <property type="evidence" value="ECO:0007669"/>
    <property type="project" value="TreeGrafter"/>
</dbReference>
<name>A0A4V2KU80_9HYPH</name>
<comment type="similarity">
    <text evidence="1">Belongs to the BolA/IbaG family.</text>
</comment>
<dbReference type="PANTHER" id="PTHR46230">
    <property type="match status" value="1"/>
</dbReference>
<reference evidence="2 3" key="1">
    <citation type="submission" date="2019-02" db="EMBL/GenBank/DDBJ databases">
        <title>Siculibacillus lacustris gen. nov., sp. nov., a new rosette-forming bacterium isolated from a freshwater crater lake (Lake St. Ana, Romania).</title>
        <authorList>
            <person name="Felfoldi T."/>
            <person name="Marton Z."/>
            <person name="Szabo A."/>
            <person name="Mentes A."/>
            <person name="Boka K."/>
            <person name="Marialigeti K."/>
            <person name="Mathe I."/>
            <person name="Koncz M."/>
            <person name="Schumann P."/>
            <person name="Toth E."/>
        </authorList>
    </citation>
    <scope>NUCLEOTIDE SEQUENCE [LARGE SCALE GENOMIC DNA]</scope>
    <source>
        <strain evidence="2 3">SA-279</strain>
    </source>
</reference>
<dbReference type="InterPro" id="IPR002634">
    <property type="entry name" value="BolA"/>
</dbReference>
<dbReference type="PIRSF" id="PIRSF003113">
    <property type="entry name" value="BolA"/>
    <property type="match status" value="1"/>
</dbReference>
<dbReference type="PANTHER" id="PTHR46230:SF7">
    <property type="entry name" value="BOLA-LIKE PROTEIN 1"/>
    <property type="match status" value="1"/>
</dbReference>
<accession>A0A4V2KU80</accession>
<organism evidence="2 3">
    <name type="scientific">Siculibacillus lacustris</name>
    <dbReference type="NCBI Taxonomy" id="1549641"/>
    <lineage>
        <taxon>Bacteria</taxon>
        <taxon>Pseudomonadati</taxon>
        <taxon>Pseudomonadota</taxon>
        <taxon>Alphaproteobacteria</taxon>
        <taxon>Hyphomicrobiales</taxon>
        <taxon>Ancalomicrobiaceae</taxon>
        <taxon>Siculibacillus</taxon>
    </lineage>
</organism>
<dbReference type="Pfam" id="PF01722">
    <property type="entry name" value="BolA"/>
    <property type="match status" value="1"/>
</dbReference>
<comment type="caution">
    <text evidence="2">The sequence shown here is derived from an EMBL/GenBank/DDBJ whole genome shotgun (WGS) entry which is preliminary data.</text>
</comment>
<dbReference type="InterPro" id="IPR036065">
    <property type="entry name" value="BolA-like_sf"/>
</dbReference>
<dbReference type="AlphaFoldDB" id="A0A4V2KU80"/>
<evidence type="ECO:0000313" key="2">
    <source>
        <dbReference type="EMBL" id="TBW40415.1"/>
    </source>
</evidence>
<gene>
    <name evidence="2" type="ORF">EYW49_04335</name>
</gene>
<keyword evidence="3" id="KW-1185">Reference proteome</keyword>
<dbReference type="OrthoDB" id="9811118at2"/>